<protein>
    <submittedName>
        <fullName evidence="1">TatD family hydrolase</fullName>
    </submittedName>
</protein>
<gene>
    <name evidence="1" type="ORF">H9626_12460</name>
</gene>
<sequence length="214" mass="24398">MECFDVHTHRLASSAGLSFLSCRMDDKGHADISTARFLSVGIHPWFLSEDDCMLQFQWLDEMMLDPRTVALGEAGLDKLCDTPFSLQLKAFRGVIERAEIHGFPLFIHCVKSFNEVIALKKEYRPKQPWIIHGFRGKKELALSLQSQGFYLSFGEKYQSEAMKTVATERLLLETDDSLVDICELYRRAAAVRGIDTNKLTALVGENINRLFFSR</sequence>
<dbReference type="RefSeq" id="WP_191710688.1">
    <property type="nucleotide sequence ID" value="NZ_JACSPQ010000019.1"/>
</dbReference>
<dbReference type="SUPFAM" id="SSF51556">
    <property type="entry name" value="Metallo-dependent hydrolases"/>
    <property type="match status" value="1"/>
</dbReference>
<dbReference type="PANTHER" id="PTHR46124">
    <property type="entry name" value="D-AMINOACYL-TRNA DEACYLASE"/>
    <property type="match status" value="1"/>
</dbReference>
<keyword evidence="2" id="KW-1185">Reference proteome</keyword>
<dbReference type="Pfam" id="PF01026">
    <property type="entry name" value="TatD_DNase"/>
    <property type="match status" value="1"/>
</dbReference>
<comment type="caution">
    <text evidence="1">The sequence shown here is derived from an EMBL/GenBank/DDBJ whole genome shotgun (WGS) entry which is preliminary data.</text>
</comment>
<dbReference type="PANTHER" id="PTHR46124:SF2">
    <property type="entry name" value="D-AMINOACYL-TRNA DEACYLASE"/>
    <property type="match status" value="1"/>
</dbReference>
<dbReference type="Proteomes" id="UP000616346">
    <property type="component" value="Unassembled WGS sequence"/>
</dbReference>
<dbReference type="EMBL" id="JACSPQ010000019">
    <property type="protein sequence ID" value="MBD8003014.1"/>
    <property type="molecule type" value="Genomic_DNA"/>
</dbReference>
<dbReference type="GO" id="GO:0016787">
    <property type="term" value="F:hydrolase activity"/>
    <property type="evidence" value="ECO:0007669"/>
    <property type="project" value="UniProtKB-KW"/>
</dbReference>
<evidence type="ECO:0000313" key="1">
    <source>
        <dbReference type="EMBL" id="MBD8003014.1"/>
    </source>
</evidence>
<keyword evidence="1" id="KW-0378">Hydrolase</keyword>
<organism evidence="1 2">
    <name type="scientific">Phocaeicola faecium</name>
    <dbReference type="NCBI Taxonomy" id="2762213"/>
    <lineage>
        <taxon>Bacteria</taxon>
        <taxon>Pseudomonadati</taxon>
        <taxon>Bacteroidota</taxon>
        <taxon>Bacteroidia</taxon>
        <taxon>Bacteroidales</taxon>
        <taxon>Bacteroidaceae</taxon>
        <taxon>Phocaeicola</taxon>
    </lineage>
</organism>
<accession>A0ABR8VE07</accession>
<name>A0ABR8VE07_9BACT</name>
<evidence type="ECO:0000313" key="2">
    <source>
        <dbReference type="Proteomes" id="UP000616346"/>
    </source>
</evidence>
<dbReference type="InterPro" id="IPR001130">
    <property type="entry name" value="TatD-like"/>
</dbReference>
<proteinExistence type="predicted"/>
<dbReference type="InterPro" id="IPR032466">
    <property type="entry name" value="Metal_Hydrolase"/>
</dbReference>
<reference evidence="1 2" key="1">
    <citation type="submission" date="2020-08" db="EMBL/GenBank/DDBJ databases">
        <title>A Genomic Blueprint of the Chicken Gut Microbiome.</title>
        <authorList>
            <person name="Gilroy R."/>
            <person name="Ravi A."/>
            <person name="Getino M."/>
            <person name="Pursley I."/>
            <person name="Horton D.L."/>
            <person name="Alikhan N.-F."/>
            <person name="Baker D."/>
            <person name="Gharbi K."/>
            <person name="Hall N."/>
            <person name="Watson M."/>
            <person name="Adriaenssens E.M."/>
            <person name="Foster-Nyarko E."/>
            <person name="Jarju S."/>
            <person name="Secka A."/>
            <person name="Antonio M."/>
            <person name="Oren A."/>
            <person name="Chaudhuri R."/>
            <person name="La Ragione R.M."/>
            <person name="Hildebrand F."/>
            <person name="Pallen M.J."/>
        </authorList>
    </citation>
    <scope>NUCLEOTIDE SEQUENCE [LARGE SCALE GENOMIC DNA]</scope>
    <source>
        <strain evidence="1 2">Sa1YUN3</strain>
    </source>
</reference>
<dbReference type="Gene3D" id="3.20.20.140">
    <property type="entry name" value="Metal-dependent hydrolases"/>
    <property type="match status" value="1"/>
</dbReference>